<reference evidence="1" key="1">
    <citation type="submission" date="2018-05" db="EMBL/GenBank/DDBJ databases">
        <authorList>
            <person name="Lanie J.A."/>
            <person name="Ng W.-L."/>
            <person name="Kazmierczak K.M."/>
            <person name="Andrzejewski T.M."/>
            <person name="Davidsen T.M."/>
            <person name="Wayne K.J."/>
            <person name="Tettelin H."/>
            <person name="Glass J.I."/>
            <person name="Rusch D."/>
            <person name="Podicherti R."/>
            <person name="Tsui H.-C.T."/>
            <person name="Winkler M.E."/>
        </authorList>
    </citation>
    <scope>NUCLEOTIDE SEQUENCE</scope>
</reference>
<gene>
    <name evidence="1" type="ORF">METZ01_LOCUS347875</name>
</gene>
<organism evidence="1">
    <name type="scientific">marine metagenome</name>
    <dbReference type="NCBI Taxonomy" id="408172"/>
    <lineage>
        <taxon>unclassified sequences</taxon>
        <taxon>metagenomes</taxon>
        <taxon>ecological metagenomes</taxon>
    </lineage>
</organism>
<name>A0A382REK7_9ZZZZ</name>
<feature type="non-terminal residue" evidence="1">
    <location>
        <position position="1"/>
    </location>
</feature>
<accession>A0A382REK7</accession>
<protein>
    <submittedName>
        <fullName evidence="1">Uncharacterized protein</fullName>
    </submittedName>
</protein>
<dbReference type="AlphaFoldDB" id="A0A382REK7"/>
<proteinExistence type="predicted"/>
<dbReference type="EMBL" id="UINC01120498">
    <property type="protein sequence ID" value="SVC95021.1"/>
    <property type="molecule type" value="Genomic_DNA"/>
</dbReference>
<sequence length="46" mass="5420">WGLQYDPRGFVLISEMVSGIYVVQFDEDYDPRYNYPALWQAEASDD</sequence>
<evidence type="ECO:0000313" key="1">
    <source>
        <dbReference type="EMBL" id="SVC95021.1"/>
    </source>
</evidence>